<keyword evidence="2" id="KW-1185">Reference proteome</keyword>
<dbReference type="EMBL" id="CM039431">
    <property type="protein sequence ID" value="KAI4335869.1"/>
    <property type="molecule type" value="Genomic_DNA"/>
</dbReference>
<comment type="caution">
    <text evidence="1">The sequence shown here is derived from an EMBL/GenBank/DDBJ whole genome shotgun (WGS) entry which is preliminary data.</text>
</comment>
<organism evidence="1 2">
    <name type="scientific">Bauhinia variegata</name>
    <name type="common">Purple orchid tree</name>
    <name type="synonym">Phanera variegata</name>
    <dbReference type="NCBI Taxonomy" id="167791"/>
    <lineage>
        <taxon>Eukaryota</taxon>
        <taxon>Viridiplantae</taxon>
        <taxon>Streptophyta</taxon>
        <taxon>Embryophyta</taxon>
        <taxon>Tracheophyta</taxon>
        <taxon>Spermatophyta</taxon>
        <taxon>Magnoliopsida</taxon>
        <taxon>eudicotyledons</taxon>
        <taxon>Gunneridae</taxon>
        <taxon>Pentapetalae</taxon>
        <taxon>rosids</taxon>
        <taxon>fabids</taxon>
        <taxon>Fabales</taxon>
        <taxon>Fabaceae</taxon>
        <taxon>Cercidoideae</taxon>
        <taxon>Cercideae</taxon>
        <taxon>Bauhiniinae</taxon>
        <taxon>Bauhinia</taxon>
    </lineage>
</organism>
<proteinExistence type="predicted"/>
<reference evidence="1 2" key="1">
    <citation type="journal article" date="2022" name="DNA Res.">
        <title>Chromosomal-level genome assembly of the orchid tree Bauhinia variegata (Leguminosae; Cercidoideae) supports the allotetraploid origin hypothesis of Bauhinia.</title>
        <authorList>
            <person name="Zhong Y."/>
            <person name="Chen Y."/>
            <person name="Zheng D."/>
            <person name="Pang J."/>
            <person name="Liu Y."/>
            <person name="Luo S."/>
            <person name="Meng S."/>
            <person name="Qian L."/>
            <person name="Wei D."/>
            <person name="Dai S."/>
            <person name="Zhou R."/>
        </authorList>
    </citation>
    <scope>NUCLEOTIDE SEQUENCE [LARGE SCALE GENOMIC DNA]</scope>
    <source>
        <strain evidence="1">BV-YZ2020</strain>
    </source>
</reference>
<gene>
    <name evidence="1" type="ORF">L6164_014472</name>
</gene>
<accession>A0ACB9NJE6</accession>
<protein>
    <submittedName>
        <fullName evidence="1">Uncharacterized protein</fullName>
    </submittedName>
</protein>
<sequence>MEVPQASETVSKSRHDKRNSQSQLSSGTETKTRTGSNDSESSAHSFAFPTLPVEWSGSPVRMAEPDRRQSRKDEWWKNFLSCCKS</sequence>
<evidence type="ECO:0000313" key="2">
    <source>
        <dbReference type="Proteomes" id="UP000828941"/>
    </source>
</evidence>
<name>A0ACB9NJE6_BAUVA</name>
<dbReference type="Proteomes" id="UP000828941">
    <property type="component" value="Chromosome 6"/>
</dbReference>
<evidence type="ECO:0000313" key="1">
    <source>
        <dbReference type="EMBL" id="KAI4335869.1"/>
    </source>
</evidence>